<accession>A0A7E4VVD5</accession>
<name>A0A7E4VVD5_PANRE</name>
<feature type="signal peptide" evidence="1">
    <location>
        <begin position="1"/>
        <end position="18"/>
    </location>
</feature>
<reference evidence="3" key="2">
    <citation type="submission" date="2020-10" db="UniProtKB">
        <authorList>
            <consortium name="WormBaseParasite"/>
        </authorList>
    </citation>
    <scope>IDENTIFICATION</scope>
</reference>
<dbReference type="AlphaFoldDB" id="A0A7E4VVD5"/>
<protein>
    <submittedName>
        <fullName evidence="3">Secreted protein</fullName>
    </submittedName>
</protein>
<evidence type="ECO:0000313" key="3">
    <source>
        <dbReference type="WBParaSite" id="Pan_g3558.t1"/>
    </source>
</evidence>
<organism evidence="2 3">
    <name type="scientific">Panagrellus redivivus</name>
    <name type="common">Microworm</name>
    <dbReference type="NCBI Taxonomy" id="6233"/>
    <lineage>
        <taxon>Eukaryota</taxon>
        <taxon>Metazoa</taxon>
        <taxon>Ecdysozoa</taxon>
        <taxon>Nematoda</taxon>
        <taxon>Chromadorea</taxon>
        <taxon>Rhabditida</taxon>
        <taxon>Tylenchina</taxon>
        <taxon>Panagrolaimomorpha</taxon>
        <taxon>Panagrolaimoidea</taxon>
        <taxon>Panagrolaimidae</taxon>
        <taxon>Panagrellus</taxon>
    </lineage>
</organism>
<keyword evidence="2" id="KW-1185">Reference proteome</keyword>
<feature type="chain" id="PRO_5028870491" evidence="1">
    <location>
        <begin position="19"/>
        <end position="79"/>
    </location>
</feature>
<reference evidence="2" key="1">
    <citation type="journal article" date="2013" name="Genetics">
        <title>The draft genome and transcriptome of Panagrellus redivivus are shaped by the harsh demands of a free-living lifestyle.</title>
        <authorList>
            <person name="Srinivasan J."/>
            <person name="Dillman A.R."/>
            <person name="Macchietto M.G."/>
            <person name="Heikkinen L."/>
            <person name="Lakso M."/>
            <person name="Fracchia K.M."/>
            <person name="Antoshechkin I."/>
            <person name="Mortazavi A."/>
            <person name="Wong G."/>
            <person name="Sternberg P.W."/>
        </authorList>
    </citation>
    <scope>NUCLEOTIDE SEQUENCE [LARGE SCALE GENOMIC DNA]</scope>
    <source>
        <strain evidence="2">MT8872</strain>
    </source>
</reference>
<dbReference type="WBParaSite" id="Pan_g3558.t1">
    <property type="protein sequence ID" value="Pan_g3558.t1"/>
    <property type="gene ID" value="Pan_g3558"/>
</dbReference>
<evidence type="ECO:0000313" key="2">
    <source>
        <dbReference type="Proteomes" id="UP000492821"/>
    </source>
</evidence>
<dbReference type="Proteomes" id="UP000492821">
    <property type="component" value="Unassembled WGS sequence"/>
</dbReference>
<sequence length="79" mass="8489">MKFLQPLCIALLLAAVLAAPQAASNATEAKALLNPHVEKLAELKSEIEKINREGKFEDRGILGPITAIIDLVSVIVDKL</sequence>
<evidence type="ECO:0000256" key="1">
    <source>
        <dbReference type="SAM" id="SignalP"/>
    </source>
</evidence>
<proteinExistence type="predicted"/>
<keyword evidence="1" id="KW-0732">Signal</keyword>